<dbReference type="RefSeq" id="WP_105864686.1">
    <property type="nucleotide sequence ID" value="NZ_PUEJ01000010.1"/>
</dbReference>
<dbReference type="PANTHER" id="PTHR48090">
    <property type="entry name" value="UNDECAPRENYL-PHOSPHATE 4-DEOXY-4-FORMAMIDO-L-ARABINOSE TRANSFERASE-RELATED"/>
    <property type="match status" value="1"/>
</dbReference>
<comment type="caution">
    <text evidence="3">The sequence shown here is derived from an EMBL/GenBank/DDBJ whole genome shotgun (WGS) entry which is preliminary data.</text>
</comment>
<dbReference type="CDD" id="cd04179">
    <property type="entry name" value="DPM_DPG-synthase_like"/>
    <property type="match status" value="1"/>
</dbReference>
<dbReference type="Gene3D" id="3.90.550.10">
    <property type="entry name" value="Spore Coat Polysaccharide Biosynthesis Protein SpsA, Chain A"/>
    <property type="match status" value="1"/>
</dbReference>
<dbReference type="AlphaFoldDB" id="A0A2S9Q730"/>
<evidence type="ECO:0000313" key="4">
    <source>
        <dbReference type="Proteomes" id="UP000237682"/>
    </source>
</evidence>
<dbReference type="OrthoDB" id="3177103at2"/>
<evidence type="ECO:0000259" key="2">
    <source>
        <dbReference type="Pfam" id="PF00535"/>
    </source>
</evidence>
<dbReference type="PANTHER" id="PTHR48090:SF7">
    <property type="entry name" value="RFBJ PROTEIN"/>
    <property type="match status" value="1"/>
</dbReference>
<keyword evidence="1" id="KW-1133">Transmembrane helix</keyword>
<proteinExistence type="predicted"/>
<keyword evidence="3" id="KW-0808">Transferase</keyword>
<keyword evidence="4" id="KW-1185">Reference proteome</keyword>
<organism evidence="3 4">
    <name type="scientific">Labrys okinawensis</name>
    <dbReference type="NCBI Taxonomy" id="346911"/>
    <lineage>
        <taxon>Bacteria</taxon>
        <taxon>Pseudomonadati</taxon>
        <taxon>Pseudomonadota</taxon>
        <taxon>Alphaproteobacteria</taxon>
        <taxon>Hyphomicrobiales</taxon>
        <taxon>Xanthobacteraceae</taxon>
        <taxon>Labrys</taxon>
    </lineage>
</organism>
<dbReference type="InterPro" id="IPR001173">
    <property type="entry name" value="Glyco_trans_2-like"/>
</dbReference>
<keyword evidence="1" id="KW-0472">Membrane</keyword>
<dbReference type="Proteomes" id="UP000237682">
    <property type="component" value="Unassembled WGS sequence"/>
</dbReference>
<accession>A0A2S9Q730</accession>
<protein>
    <submittedName>
        <fullName evidence="3">Glycosyl transferase</fullName>
    </submittedName>
</protein>
<sequence>MEGTEPAIAILVPCYNEAAAIQAVIQGFRTQLPSAAIYVYDNNSTDDTARLAKEAGAVVRREARQGKGHVIRRMFADIEADIYIMVDGDNTYDPSSAPALVAALRAGPLDLVNGVRVADGETAYRPGHRFGNRMLTRLVTRFFGSSSRDMLSGYKAMSRRFVKTFPALSTGFEIETELLVHALEMSLPLGEIETFYRERPAGSQSKLRTVQDGMRILKLIAKLVKEERPLLFFSLVAGILALLSLAAATPVVLEYLELGSVKRLPTAVLATGLMLSAIIAFFSGMILDTVTRGRRELKRLHYLRYAPVR</sequence>
<reference evidence="3 4" key="1">
    <citation type="submission" date="2018-02" db="EMBL/GenBank/DDBJ databases">
        <title>Whole genome sequencing of endophytic bacterium.</title>
        <authorList>
            <person name="Eedara R."/>
            <person name="Podile A.R."/>
        </authorList>
    </citation>
    <scope>NUCLEOTIDE SEQUENCE [LARGE SCALE GENOMIC DNA]</scope>
    <source>
        <strain evidence="3 4">RP1T</strain>
    </source>
</reference>
<dbReference type="SUPFAM" id="SSF53448">
    <property type="entry name" value="Nucleotide-diphospho-sugar transferases"/>
    <property type="match status" value="1"/>
</dbReference>
<dbReference type="InterPro" id="IPR050256">
    <property type="entry name" value="Glycosyltransferase_2"/>
</dbReference>
<feature type="domain" description="Glycosyltransferase 2-like" evidence="2">
    <location>
        <begin position="10"/>
        <end position="162"/>
    </location>
</feature>
<dbReference type="InterPro" id="IPR029044">
    <property type="entry name" value="Nucleotide-diphossugar_trans"/>
</dbReference>
<feature type="transmembrane region" description="Helical" evidence="1">
    <location>
        <begin position="230"/>
        <end position="248"/>
    </location>
</feature>
<feature type="transmembrane region" description="Helical" evidence="1">
    <location>
        <begin position="268"/>
        <end position="290"/>
    </location>
</feature>
<evidence type="ECO:0000256" key="1">
    <source>
        <dbReference type="SAM" id="Phobius"/>
    </source>
</evidence>
<dbReference type="EMBL" id="PUEJ01000010">
    <property type="protein sequence ID" value="PRH85104.1"/>
    <property type="molecule type" value="Genomic_DNA"/>
</dbReference>
<gene>
    <name evidence="3" type="ORF">C5L14_24530</name>
</gene>
<evidence type="ECO:0000313" key="3">
    <source>
        <dbReference type="EMBL" id="PRH85104.1"/>
    </source>
</evidence>
<dbReference type="GO" id="GO:0016740">
    <property type="term" value="F:transferase activity"/>
    <property type="evidence" value="ECO:0007669"/>
    <property type="project" value="UniProtKB-KW"/>
</dbReference>
<dbReference type="Pfam" id="PF00535">
    <property type="entry name" value="Glycos_transf_2"/>
    <property type="match status" value="1"/>
</dbReference>
<name>A0A2S9Q730_9HYPH</name>
<keyword evidence="1" id="KW-0812">Transmembrane</keyword>